<comment type="caution">
    <text evidence="3">The sequence shown here is derived from an EMBL/GenBank/DDBJ whole genome shotgun (WGS) entry which is preliminary data.</text>
</comment>
<dbReference type="Pfam" id="PF23622">
    <property type="entry name" value="LRR_At1g61320_AtMIF1"/>
    <property type="match status" value="1"/>
</dbReference>
<feature type="domain" description="FBD" evidence="1">
    <location>
        <begin position="240"/>
        <end position="272"/>
    </location>
</feature>
<dbReference type="SUPFAM" id="SSF52047">
    <property type="entry name" value="RNI-like"/>
    <property type="match status" value="1"/>
</dbReference>
<sequence>MTILEEVFFRLAQLVWRVVIRVDDPGSIPLNAFGVESIDRTYLAISTYILGTGMLQDEMTEHYSPGCSLQAKFATFTERLNPLHAREHFFESLDENLAFTTIVFKSIFFPGARSCIIIFWYLEFQDCLFHPPHGFKGFKKLISLDLLHVTFVPSIFTNIISKSPLLERLRLCSCTNFDTLEIDVGNLKFFEFIGETKSISFKNAPMLEKFFHYMPSLLELNLCGSILENFYDANHSRAEKLQRVHVNLFMGLEMKMKFMKFILASAPVLKEVFIWNFACLIHRSDKQMMDEMKEICRASPNIEFIFE</sequence>
<dbReference type="InterPro" id="IPR006566">
    <property type="entry name" value="FBD"/>
</dbReference>
<evidence type="ECO:0000259" key="2">
    <source>
        <dbReference type="Pfam" id="PF23622"/>
    </source>
</evidence>
<dbReference type="InterPro" id="IPR055357">
    <property type="entry name" value="LRR_At1g61320_AtMIF1"/>
</dbReference>
<evidence type="ECO:0000313" key="3">
    <source>
        <dbReference type="EMBL" id="KAH0741262.1"/>
    </source>
</evidence>
<name>A0ABQ7U2V1_SOLTU</name>
<keyword evidence="4" id="KW-1185">Reference proteome</keyword>
<dbReference type="Pfam" id="PF08387">
    <property type="entry name" value="FBD"/>
    <property type="match status" value="1"/>
</dbReference>
<feature type="domain" description="At1g61320/AtMIF1 LRR" evidence="2">
    <location>
        <begin position="120"/>
        <end position="222"/>
    </location>
</feature>
<gene>
    <name evidence="3" type="ORF">KY290_034305</name>
</gene>
<dbReference type="PANTHER" id="PTHR34145">
    <property type="entry name" value="OS02G0105600 PROTEIN"/>
    <property type="match status" value="1"/>
</dbReference>
<dbReference type="Proteomes" id="UP000826656">
    <property type="component" value="Unassembled WGS sequence"/>
</dbReference>
<dbReference type="Gene3D" id="3.80.10.10">
    <property type="entry name" value="Ribonuclease Inhibitor"/>
    <property type="match status" value="1"/>
</dbReference>
<dbReference type="InterPro" id="IPR032675">
    <property type="entry name" value="LRR_dom_sf"/>
</dbReference>
<dbReference type="InterPro" id="IPR053772">
    <property type="entry name" value="At1g61320/At1g61330-like"/>
</dbReference>
<proteinExistence type="predicted"/>
<protein>
    <recommendedName>
        <fullName evidence="5">Ubiquitin-protein ligase</fullName>
    </recommendedName>
</protein>
<dbReference type="EMBL" id="JAIVGD010000026">
    <property type="protein sequence ID" value="KAH0741262.1"/>
    <property type="molecule type" value="Genomic_DNA"/>
</dbReference>
<evidence type="ECO:0000259" key="1">
    <source>
        <dbReference type="Pfam" id="PF08387"/>
    </source>
</evidence>
<organism evidence="3 4">
    <name type="scientific">Solanum tuberosum</name>
    <name type="common">Potato</name>
    <dbReference type="NCBI Taxonomy" id="4113"/>
    <lineage>
        <taxon>Eukaryota</taxon>
        <taxon>Viridiplantae</taxon>
        <taxon>Streptophyta</taxon>
        <taxon>Embryophyta</taxon>
        <taxon>Tracheophyta</taxon>
        <taxon>Spermatophyta</taxon>
        <taxon>Magnoliopsida</taxon>
        <taxon>eudicotyledons</taxon>
        <taxon>Gunneridae</taxon>
        <taxon>Pentapetalae</taxon>
        <taxon>asterids</taxon>
        <taxon>lamiids</taxon>
        <taxon>Solanales</taxon>
        <taxon>Solanaceae</taxon>
        <taxon>Solanoideae</taxon>
        <taxon>Solaneae</taxon>
        <taxon>Solanum</taxon>
    </lineage>
</organism>
<evidence type="ECO:0000313" key="4">
    <source>
        <dbReference type="Proteomes" id="UP000826656"/>
    </source>
</evidence>
<accession>A0ABQ7U2V1</accession>
<reference evidence="3 4" key="1">
    <citation type="journal article" date="2021" name="bioRxiv">
        <title>Chromosome-scale and haplotype-resolved genome assembly of a tetraploid potato cultivar.</title>
        <authorList>
            <person name="Sun H."/>
            <person name="Jiao W.-B."/>
            <person name="Krause K."/>
            <person name="Campoy J.A."/>
            <person name="Goel M."/>
            <person name="Folz-Donahue K."/>
            <person name="Kukat C."/>
            <person name="Huettel B."/>
            <person name="Schneeberger K."/>
        </authorList>
    </citation>
    <scope>NUCLEOTIDE SEQUENCE [LARGE SCALE GENOMIC DNA]</scope>
    <source>
        <strain evidence="3">SolTubOtavaFocal</strain>
        <tissue evidence="3">Leaves</tissue>
    </source>
</reference>
<evidence type="ECO:0008006" key="5">
    <source>
        <dbReference type="Google" id="ProtNLM"/>
    </source>
</evidence>